<dbReference type="InterPro" id="IPR029033">
    <property type="entry name" value="His_PPase_superfam"/>
</dbReference>
<name>A0A7S4E869_9STRA</name>
<dbReference type="SMART" id="SM00855">
    <property type="entry name" value="PGAM"/>
    <property type="match status" value="1"/>
</dbReference>
<dbReference type="Proteomes" id="UP000789595">
    <property type="component" value="Unassembled WGS sequence"/>
</dbReference>
<keyword evidence="1" id="KW-0732">Signal</keyword>
<evidence type="ECO:0000313" key="3">
    <source>
        <dbReference type="EMBL" id="CAH0371209.1"/>
    </source>
</evidence>
<evidence type="ECO:0008006" key="5">
    <source>
        <dbReference type="Google" id="ProtNLM"/>
    </source>
</evidence>
<organism evidence="2">
    <name type="scientific">Pelagomonas calceolata</name>
    <dbReference type="NCBI Taxonomy" id="35677"/>
    <lineage>
        <taxon>Eukaryota</taxon>
        <taxon>Sar</taxon>
        <taxon>Stramenopiles</taxon>
        <taxon>Ochrophyta</taxon>
        <taxon>Pelagophyceae</taxon>
        <taxon>Pelagomonadales</taxon>
        <taxon>Pelagomonadaceae</taxon>
        <taxon>Pelagomonas</taxon>
    </lineage>
</organism>
<feature type="chain" id="PRO_5036212354" description="Phosphoglycerate mutase (2,3-diphosphoglycerate-dependent)" evidence="1">
    <location>
        <begin position="24"/>
        <end position="271"/>
    </location>
</feature>
<dbReference type="EMBL" id="CAKKNE010000003">
    <property type="protein sequence ID" value="CAH0371209.1"/>
    <property type="molecule type" value="Genomic_DNA"/>
</dbReference>
<dbReference type="Gene3D" id="3.40.50.1240">
    <property type="entry name" value="Phosphoglycerate mutase-like"/>
    <property type="match status" value="1"/>
</dbReference>
<feature type="signal peptide" evidence="1">
    <location>
        <begin position="1"/>
        <end position="23"/>
    </location>
</feature>
<dbReference type="InterPro" id="IPR013078">
    <property type="entry name" value="His_Pase_superF_clade-1"/>
</dbReference>
<reference evidence="3" key="2">
    <citation type="submission" date="2021-11" db="EMBL/GenBank/DDBJ databases">
        <authorList>
            <consortium name="Genoscope - CEA"/>
            <person name="William W."/>
        </authorList>
    </citation>
    <scope>NUCLEOTIDE SEQUENCE</scope>
</reference>
<dbReference type="CDD" id="cd07067">
    <property type="entry name" value="HP_PGM_like"/>
    <property type="match status" value="1"/>
</dbReference>
<protein>
    <recommendedName>
        <fullName evidence="5">Phosphoglycerate mutase (2,3-diphosphoglycerate-dependent)</fullName>
    </recommendedName>
</protein>
<dbReference type="OrthoDB" id="354304at2759"/>
<dbReference type="Pfam" id="PF00300">
    <property type="entry name" value="His_Phos_1"/>
    <property type="match status" value="1"/>
</dbReference>
<dbReference type="PANTHER" id="PTHR47821">
    <property type="entry name" value="PHOSPHOGLYCERATE MUTASE FAMILY PROTEIN"/>
    <property type="match status" value="1"/>
</dbReference>
<evidence type="ECO:0000313" key="2">
    <source>
        <dbReference type="EMBL" id="CAE0695654.1"/>
    </source>
</evidence>
<dbReference type="EMBL" id="HBIW01012922">
    <property type="protein sequence ID" value="CAE0695654.1"/>
    <property type="molecule type" value="Transcribed_RNA"/>
</dbReference>
<sequence>MPISKLLLAVVPALALLPATVRTNRGPAPLRTATLETVVEPPEEPRNTYWCVRHGQSTANVENIISSNPAIGSTKHELTALGKEQAHVAGADLWANLSELEVPLEDVVVYSSNFTRARETAQIAAYEMQRRAQIAAGDWEAPPLLQIGLLSDLRERDFGSLDGLSAGNYDNVWPRDMASPFDGTDGVEPVADVCQRLSNMVDLLEKRHSGKQVILTAHADVIQIFQTWFAGCDVRAFSSYRFANGEVRRCDRAGECLPVPAPMQSQAAAAL</sequence>
<dbReference type="PANTHER" id="PTHR47821:SF2">
    <property type="entry name" value="PHOSPHOGLYCERATE MUTASE FAMILY PROTEIN"/>
    <property type="match status" value="1"/>
</dbReference>
<proteinExistence type="predicted"/>
<evidence type="ECO:0000313" key="4">
    <source>
        <dbReference type="Proteomes" id="UP000789595"/>
    </source>
</evidence>
<keyword evidence="4" id="KW-1185">Reference proteome</keyword>
<dbReference type="AlphaFoldDB" id="A0A7S4E869"/>
<dbReference type="SUPFAM" id="SSF53254">
    <property type="entry name" value="Phosphoglycerate mutase-like"/>
    <property type="match status" value="1"/>
</dbReference>
<accession>A0A7S4E869</accession>
<reference evidence="2" key="1">
    <citation type="submission" date="2021-01" db="EMBL/GenBank/DDBJ databases">
        <authorList>
            <person name="Corre E."/>
            <person name="Pelletier E."/>
            <person name="Niang G."/>
            <person name="Scheremetjew M."/>
            <person name="Finn R."/>
            <person name="Kale V."/>
            <person name="Holt S."/>
            <person name="Cochrane G."/>
            <person name="Meng A."/>
            <person name="Brown T."/>
            <person name="Cohen L."/>
        </authorList>
    </citation>
    <scope>NUCLEOTIDE SEQUENCE</scope>
    <source>
        <strain evidence="2">CCMP1756</strain>
    </source>
</reference>
<evidence type="ECO:0000256" key="1">
    <source>
        <dbReference type="SAM" id="SignalP"/>
    </source>
</evidence>
<gene>
    <name evidence="2" type="ORF">PCAL00307_LOCUS11090</name>
    <name evidence="3" type="ORF">PECAL_3P11390</name>
</gene>